<dbReference type="EMBL" id="QZVS01000096">
    <property type="protein sequence ID" value="RJT85100.1"/>
    <property type="molecule type" value="Genomic_DNA"/>
</dbReference>
<keyword evidence="2" id="KW-1133">Transmembrane helix</keyword>
<feature type="transmembrane region" description="Helical" evidence="2">
    <location>
        <begin position="75"/>
        <end position="96"/>
    </location>
</feature>
<feature type="domain" description="YdbS-like PH" evidence="3">
    <location>
        <begin position="459"/>
        <end position="535"/>
    </location>
</feature>
<evidence type="ECO:0000256" key="1">
    <source>
        <dbReference type="SAM" id="MobiDB-lite"/>
    </source>
</evidence>
<feature type="region of interest" description="Disordered" evidence="1">
    <location>
        <begin position="415"/>
        <end position="447"/>
    </location>
</feature>
<comment type="caution">
    <text evidence="4">The sequence shown here is derived from an EMBL/GenBank/DDBJ whole genome shotgun (WGS) entry which is preliminary data.</text>
</comment>
<organism evidence="4 5">
    <name type="scientific">Cryobacterium melibiosiphilum</name>
    <dbReference type="NCBI Taxonomy" id="995039"/>
    <lineage>
        <taxon>Bacteria</taxon>
        <taxon>Bacillati</taxon>
        <taxon>Actinomycetota</taxon>
        <taxon>Actinomycetes</taxon>
        <taxon>Micrococcales</taxon>
        <taxon>Microbacteriaceae</taxon>
        <taxon>Cryobacterium</taxon>
    </lineage>
</organism>
<feature type="compositionally biased region" description="Pro residues" evidence="1">
    <location>
        <begin position="564"/>
        <end position="594"/>
    </location>
</feature>
<evidence type="ECO:0000259" key="3">
    <source>
        <dbReference type="Pfam" id="PF03703"/>
    </source>
</evidence>
<feature type="transmembrane region" description="Helical" evidence="2">
    <location>
        <begin position="255"/>
        <end position="276"/>
    </location>
</feature>
<feature type="transmembrane region" description="Helical" evidence="2">
    <location>
        <begin position="30"/>
        <end position="48"/>
    </location>
</feature>
<keyword evidence="2" id="KW-0812">Transmembrane</keyword>
<feature type="region of interest" description="Disordered" evidence="1">
    <location>
        <begin position="560"/>
        <end position="603"/>
    </location>
</feature>
<feature type="compositionally biased region" description="Low complexity" evidence="1">
    <location>
        <begin position="188"/>
        <end position="205"/>
    </location>
</feature>
<evidence type="ECO:0000256" key="2">
    <source>
        <dbReference type="SAM" id="Phobius"/>
    </source>
</evidence>
<evidence type="ECO:0000313" key="4">
    <source>
        <dbReference type="EMBL" id="RJT85100.1"/>
    </source>
</evidence>
<accession>A0A3A5M805</accession>
<name>A0A3A5M805_9MICO</name>
<dbReference type="Pfam" id="PF03703">
    <property type="entry name" value="bPH_2"/>
    <property type="match status" value="2"/>
</dbReference>
<dbReference type="Proteomes" id="UP000272015">
    <property type="component" value="Unassembled WGS sequence"/>
</dbReference>
<feature type="compositionally biased region" description="Low complexity" evidence="1">
    <location>
        <begin position="415"/>
        <end position="426"/>
    </location>
</feature>
<dbReference type="OrthoDB" id="3190163at2"/>
<dbReference type="PANTHER" id="PTHR34473">
    <property type="entry name" value="UPF0699 TRANSMEMBRANE PROTEIN YDBS"/>
    <property type="match status" value="1"/>
</dbReference>
<protein>
    <recommendedName>
        <fullName evidence="3">YdbS-like PH domain-containing protein</fullName>
    </recommendedName>
</protein>
<dbReference type="PANTHER" id="PTHR34473:SF2">
    <property type="entry name" value="UPF0699 TRANSMEMBRANE PROTEIN YDBT"/>
    <property type="match status" value="1"/>
</dbReference>
<reference evidence="4 5" key="1">
    <citation type="submission" date="2018-09" db="EMBL/GenBank/DDBJ databases">
        <title>Novel species of Cryobacterium.</title>
        <authorList>
            <person name="Liu Q."/>
            <person name="Xin Y.-H."/>
        </authorList>
    </citation>
    <scope>NUCLEOTIDE SEQUENCE [LARGE SCALE GENOMIC DNA]</scope>
    <source>
        <strain evidence="4 5">Hh39</strain>
    </source>
</reference>
<dbReference type="AlphaFoldDB" id="A0A3A5M805"/>
<feature type="domain" description="YdbS-like PH" evidence="3">
    <location>
        <begin position="98"/>
        <end position="174"/>
    </location>
</feature>
<keyword evidence="2" id="KW-0472">Membrane</keyword>
<evidence type="ECO:0000313" key="5">
    <source>
        <dbReference type="Proteomes" id="UP000272015"/>
    </source>
</evidence>
<feature type="region of interest" description="Disordered" evidence="1">
    <location>
        <begin position="188"/>
        <end position="210"/>
    </location>
</feature>
<sequence length="603" mass="63469">MAAKPAPPSLRPQAPLTDGEWHRLHPATPLLRGGIFVVAILGFVITNLRERLVEFFFGEPHFEGDPLDEIVRRGAVGWALLIIAAVLIIILLAFYVSWRMHTFRVGADAVEVRSGILFRSHRKARLDRIQGVNLMRPFIPRLFGAARLEVSVGGQDGSVQLAYLRGDLADDLRRDILRLASGIRQAAATDAAAPPDESASGPAGAHDAAHPRSAAGFGDLASARMHEFMAPELDPDAAPPESVVRIPVGRLIGSIVLSGFTVFLLAAVVALIIGVVNGGSGWLLFAILPGIIGSVGYYWSRITKSLRYSISSTSDGVRVGFGLLSTSSETLPPGRIHAIGVSQPLLWRPFGWWQVQINKAGQSVMQGAGGAASTLMLPVGTVTDVERVLELLLPGFSTPEQRHLVQQGMAGAGSDADARSAVADGSPLTDGGPVGLGDGRGDGFTNAPRRARFLRPFSWRRTGYAVSGGVALLRHGVISRDLILVPLARLQSVGIDQGAIKRRLGLASARLHTVMGPVTAQLSVLDSDEAKRMFARISADAAAFAATDTSHRWNQPTVLSAPAAPIPTAGPTPATGPTPTAGPTPATGPTPTAGPTPMTGMAE</sequence>
<dbReference type="InterPro" id="IPR005182">
    <property type="entry name" value="YdbS-like_PH"/>
</dbReference>
<feature type="transmembrane region" description="Helical" evidence="2">
    <location>
        <begin position="282"/>
        <end position="299"/>
    </location>
</feature>
<proteinExistence type="predicted"/>
<gene>
    <name evidence="4" type="ORF">D6T64_19340</name>
</gene>
<keyword evidence="5" id="KW-1185">Reference proteome</keyword>